<name>A0A0D2LF20_9CHLO</name>
<dbReference type="PROSITE" id="PS00061">
    <property type="entry name" value="ADH_SHORT"/>
    <property type="match status" value="1"/>
</dbReference>
<dbReference type="OrthoDB" id="417891at2759"/>
<dbReference type="Pfam" id="PF13561">
    <property type="entry name" value="adh_short_C2"/>
    <property type="match status" value="1"/>
</dbReference>
<dbReference type="GO" id="GO:0016491">
    <property type="term" value="F:oxidoreductase activity"/>
    <property type="evidence" value="ECO:0007669"/>
    <property type="project" value="UniProtKB-KW"/>
</dbReference>
<evidence type="ECO:0000313" key="3">
    <source>
        <dbReference type="EMBL" id="KIZ05269.1"/>
    </source>
</evidence>
<evidence type="ECO:0000256" key="1">
    <source>
        <dbReference type="ARBA" id="ARBA00023002"/>
    </source>
</evidence>
<dbReference type="InterPro" id="IPR002347">
    <property type="entry name" value="SDR_fam"/>
</dbReference>
<keyword evidence="1" id="KW-0560">Oxidoreductase</keyword>
<dbReference type="Gene3D" id="3.40.50.720">
    <property type="entry name" value="NAD(P)-binding Rossmann-like Domain"/>
    <property type="match status" value="1"/>
</dbReference>
<dbReference type="EMBL" id="KK100532">
    <property type="protein sequence ID" value="KIZ05269.1"/>
    <property type="molecule type" value="Genomic_DNA"/>
</dbReference>
<evidence type="ECO:0000313" key="4">
    <source>
        <dbReference type="Proteomes" id="UP000054498"/>
    </source>
</evidence>
<dbReference type="Proteomes" id="UP000054498">
    <property type="component" value="Unassembled WGS sequence"/>
</dbReference>
<keyword evidence="4" id="KW-1185">Reference proteome</keyword>
<dbReference type="InterPro" id="IPR045000">
    <property type="entry name" value="TR"/>
</dbReference>
<dbReference type="AlphaFoldDB" id="A0A0D2LF20"/>
<dbReference type="PRINTS" id="PR00080">
    <property type="entry name" value="SDRFAMILY"/>
</dbReference>
<dbReference type="FunFam" id="3.40.50.720:FF:000084">
    <property type="entry name" value="Short-chain dehydrogenase reductase"/>
    <property type="match status" value="1"/>
</dbReference>
<dbReference type="PRINTS" id="PR00081">
    <property type="entry name" value="GDHRDH"/>
</dbReference>
<sequence>MSTEPSSSTAAASPASAALRRFGLVGKTALVTGATKGIGRAIAEELGSLGAEVYICSRNADELGAALADLRAQGIAAQGSVADVSERRQCEELIVRVSAAFGGKLDVLINNVGTNIRKPCVDITPDDLDWVLTTNLRSAFHLSQLAHPLLKAAGGGASVVFNSSVAGGPLGMFSGTPYAMTKAALNQLTKNLAVEWAADGIRTNAVAPWYTATPLANQVLQNEEFRSKVLARTPLGRVAEPSEVAAVVAFLVGPAASYVTGQTLAVDGGYSVMGLWPNLG</sequence>
<accession>A0A0D2LF20</accession>
<dbReference type="SMART" id="SM00822">
    <property type="entry name" value="PKS_KR"/>
    <property type="match status" value="1"/>
</dbReference>
<feature type="domain" description="Ketoreductase" evidence="2">
    <location>
        <begin position="27"/>
        <end position="204"/>
    </location>
</feature>
<dbReference type="SUPFAM" id="SSF51735">
    <property type="entry name" value="NAD(P)-binding Rossmann-fold domains"/>
    <property type="match status" value="1"/>
</dbReference>
<dbReference type="KEGG" id="mng:MNEG_2690"/>
<dbReference type="GeneID" id="25735568"/>
<dbReference type="STRING" id="145388.A0A0D2LF20"/>
<dbReference type="PANTHER" id="PTHR42898">
    <property type="entry name" value="TROPINONE REDUCTASE"/>
    <property type="match status" value="1"/>
</dbReference>
<dbReference type="InterPro" id="IPR057326">
    <property type="entry name" value="KR_dom"/>
</dbReference>
<gene>
    <name evidence="3" type="ORF">MNEG_2690</name>
</gene>
<dbReference type="InterPro" id="IPR036291">
    <property type="entry name" value="NAD(P)-bd_dom_sf"/>
</dbReference>
<dbReference type="PANTHER" id="PTHR42898:SF6">
    <property type="entry name" value="NADP-DEPENDENT MANNITOL DEHYDROGENASE"/>
    <property type="match status" value="1"/>
</dbReference>
<protein>
    <recommendedName>
        <fullName evidence="2">Ketoreductase domain-containing protein</fullName>
    </recommendedName>
</protein>
<proteinExistence type="predicted"/>
<reference evidence="3 4" key="1">
    <citation type="journal article" date="2013" name="BMC Genomics">
        <title>Reconstruction of the lipid metabolism for the microalga Monoraphidium neglectum from its genome sequence reveals characteristics suitable for biofuel production.</title>
        <authorList>
            <person name="Bogen C."/>
            <person name="Al-Dilaimi A."/>
            <person name="Albersmeier A."/>
            <person name="Wichmann J."/>
            <person name="Grundmann M."/>
            <person name="Rupp O."/>
            <person name="Lauersen K.J."/>
            <person name="Blifernez-Klassen O."/>
            <person name="Kalinowski J."/>
            <person name="Goesmann A."/>
            <person name="Mussgnug J.H."/>
            <person name="Kruse O."/>
        </authorList>
    </citation>
    <scope>NUCLEOTIDE SEQUENCE [LARGE SCALE GENOMIC DNA]</scope>
    <source>
        <strain evidence="3 4">SAG 48.87</strain>
    </source>
</reference>
<dbReference type="RefSeq" id="XP_013904288.1">
    <property type="nucleotide sequence ID" value="XM_014048834.1"/>
</dbReference>
<organism evidence="3 4">
    <name type="scientific">Monoraphidium neglectum</name>
    <dbReference type="NCBI Taxonomy" id="145388"/>
    <lineage>
        <taxon>Eukaryota</taxon>
        <taxon>Viridiplantae</taxon>
        <taxon>Chlorophyta</taxon>
        <taxon>core chlorophytes</taxon>
        <taxon>Chlorophyceae</taxon>
        <taxon>CS clade</taxon>
        <taxon>Sphaeropleales</taxon>
        <taxon>Selenastraceae</taxon>
        <taxon>Monoraphidium</taxon>
    </lineage>
</organism>
<evidence type="ECO:0000259" key="2">
    <source>
        <dbReference type="SMART" id="SM00822"/>
    </source>
</evidence>
<dbReference type="InterPro" id="IPR020904">
    <property type="entry name" value="Sc_DH/Rdtase_CS"/>
</dbReference>